<keyword evidence="1" id="KW-1133">Transmembrane helix</keyword>
<feature type="transmembrane region" description="Helical" evidence="1">
    <location>
        <begin position="145"/>
        <end position="166"/>
    </location>
</feature>
<dbReference type="PIRSF" id="PIRSF016919">
    <property type="entry name" value="HupE_UreJ"/>
    <property type="match status" value="1"/>
</dbReference>
<accession>A0ABY9YD43</accession>
<keyword evidence="2" id="KW-0732">Signal</keyword>
<evidence type="ECO:0000313" key="3">
    <source>
        <dbReference type="EMBL" id="WNH48791.1"/>
    </source>
</evidence>
<evidence type="ECO:0000256" key="2">
    <source>
        <dbReference type="SAM" id="SignalP"/>
    </source>
</evidence>
<dbReference type="EMBL" id="CP115543">
    <property type="protein sequence ID" value="WNH48791.1"/>
    <property type="molecule type" value="Genomic_DNA"/>
</dbReference>
<feature type="signal peptide" evidence="2">
    <location>
        <begin position="1"/>
        <end position="21"/>
    </location>
</feature>
<feature type="transmembrane region" description="Helical" evidence="1">
    <location>
        <begin position="91"/>
        <end position="111"/>
    </location>
</feature>
<feature type="transmembrane region" description="Helical" evidence="1">
    <location>
        <begin position="37"/>
        <end position="57"/>
    </location>
</feature>
<evidence type="ECO:0000256" key="1">
    <source>
        <dbReference type="SAM" id="Phobius"/>
    </source>
</evidence>
<name>A0ABY9YD43_9GAMM</name>
<organism evidence="3 4">
    <name type="scientific">Stenotrophomonas aracearum</name>
    <dbReference type="NCBI Taxonomy" id="3003272"/>
    <lineage>
        <taxon>Bacteria</taxon>
        <taxon>Pseudomonadati</taxon>
        <taxon>Pseudomonadota</taxon>
        <taxon>Gammaproteobacteria</taxon>
        <taxon>Lysobacterales</taxon>
        <taxon>Lysobacteraceae</taxon>
        <taxon>Stenotrophomonas</taxon>
    </lineage>
</organism>
<keyword evidence="4" id="KW-1185">Reference proteome</keyword>
<dbReference type="Proteomes" id="UP001305421">
    <property type="component" value="Chromosome"/>
</dbReference>
<keyword evidence="1" id="KW-0812">Transmembrane</keyword>
<protein>
    <submittedName>
        <fullName evidence="3">HupE/UreJ family protein</fullName>
    </submittedName>
</protein>
<dbReference type="Pfam" id="PF04955">
    <property type="entry name" value="HupE_UreJ"/>
    <property type="match status" value="1"/>
</dbReference>
<evidence type="ECO:0000313" key="4">
    <source>
        <dbReference type="Proteomes" id="UP001305421"/>
    </source>
</evidence>
<dbReference type="RefSeq" id="WP_102946897.1">
    <property type="nucleotide sequence ID" value="NZ_CP115543.1"/>
</dbReference>
<dbReference type="InterPro" id="IPR007038">
    <property type="entry name" value="HupE_UreJ"/>
</dbReference>
<feature type="chain" id="PRO_5047549725" evidence="2">
    <location>
        <begin position="22"/>
        <end position="197"/>
    </location>
</feature>
<feature type="transmembrane region" description="Helical" evidence="1">
    <location>
        <begin position="178"/>
        <end position="196"/>
    </location>
</feature>
<reference evidence="3 4" key="1">
    <citation type="submission" date="2022-12" db="EMBL/GenBank/DDBJ databases">
        <title>Two new species, Stenotrophomonas aracearum and Stenotrophomonas oahuensis, isolated from Anthurium (Araceae family) in Hawaii.</title>
        <authorList>
            <person name="Chunag S.C."/>
            <person name="Dobhal S."/>
            <person name="Alvarez A."/>
            <person name="Arif M."/>
        </authorList>
    </citation>
    <scope>NUCLEOTIDE SEQUENCE [LARGE SCALE GENOMIC DNA]</scope>
    <source>
        <strain evidence="3 4">A5588</strain>
    </source>
</reference>
<sequence>MKTLVKFLAATSLLLAFPAFAHVSATDHAHTDFAAGLAHPFLGVDHILAMVAVGLWASTLGRRGLIAVPAAFVGVMVLGFLAALGGLSLPLVEPVILASVAVLGLAIAFALPVSPLFGAAVAGFFGFFHGYAHGAEIGSAHMLTYGAGFVLATVVLHAVGLGLGVGAGRLMNARAGRLSLRVAGGAIAAWGLLMMVG</sequence>
<gene>
    <name evidence="3" type="ORF">PDM28_00195</name>
</gene>
<proteinExistence type="predicted"/>
<feature type="transmembrane region" description="Helical" evidence="1">
    <location>
        <begin position="116"/>
        <end position="133"/>
    </location>
</feature>
<feature type="transmembrane region" description="Helical" evidence="1">
    <location>
        <begin position="64"/>
        <end position="85"/>
    </location>
</feature>
<keyword evidence="1" id="KW-0472">Membrane</keyword>